<name>A0A8S1SZV5_9CILI</name>
<protein>
    <submittedName>
        <fullName evidence="1">Uncharacterized protein</fullName>
    </submittedName>
</protein>
<dbReference type="AlphaFoldDB" id="A0A8S1SZV5"/>
<comment type="caution">
    <text evidence="1">The sequence shown here is derived from an EMBL/GenBank/DDBJ whole genome shotgun (WGS) entry which is preliminary data.</text>
</comment>
<evidence type="ECO:0000313" key="2">
    <source>
        <dbReference type="Proteomes" id="UP000689195"/>
    </source>
</evidence>
<evidence type="ECO:0000313" key="1">
    <source>
        <dbReference type="EMBL" id="CAD8144938.1"/>
    </source>
</evidence>
<keyword evidence="2" id="KW-1185">Reference proteome</keyword>
<organism evidence="1 2">
    <name type="scientific">Paramecium pentaurelia</name>
    <dbReference type="NCBI Taxonomy" id="43138"/>
    <lineage>
        <taxon>Eukaryota</taxon>
        <taxon>Sar</taxon>
        <taxon>Alveolata</taxon>
        <taxon>Ciliophora</taxon>
        <taxon>Intramacronucleata</taxon>
        <taxon>Oligohymenophorea</taxon>
        <taxon>Peniculida</taxon>
        <taxon>Parameciidae</taxon>
        <taxon>Paramecium</taxon>
    </lineage>
</organism>
<dbReference type="EMBL" id="CAJJDO010000013">
    <property type="protein sequence ID" value="CAD8144938.1"/>
    <property type="molecule type" value="Genomic_DNA"/>
</dbReference>
<accession>A0A8S1SZV5</accession>
<sequence>MILILQTKNNNSLLSLQQSQYQFLSQSQFLNCKYNHILHSNFFLLKQQLSLWWIVLEPDFILKIYQIDNFLHRITVQFQITYCSSFPSERNFIYLIDDTLLNSYSKNSHNFVRHKNCHSYDIQQYNGNVIEKTMNQQQYIVDFINTLLLFITANLIVQNVQVKILVYMWNNIKQTKKIYLRMNVKMNNTMRKFNLNLQIVLLKLNFQLQIRLFSDQTRIQM</sequence>
<proteinExistence type="predicted"/>
<gene>
    <name evidence="1" type="ORF">PPENT_87.1.T0130479</name>
</gene>
<reference evidence="1" key="1">
    <citation type="submission" date="2021-01" db="EMBL/GenBank/DDBJ databases">
        <authorList>
            <consortium name="Genoscope - CEA"/>
            <person name="William W."/>
        </authorList>
    </citation>
    <scope>NUCLEOTIDE SEQUENCE</scope>
</reference>
<dbReference type="Proteomes" id="UP000689195">
    <property type="component" value="Unassembled WGS sequence"/>
</dbReference>